<comment type="caution">
    <text evidence="1">The sequence shown here is derived from an EMBL/GenBank/DDBJ whole genome shotgun (WGS) entry which is preliminary data.</text>
</comment>
<sequence>MVLKTGLDPGLPQEHGPDGPLLFRVDLQLPISLPFWQLAVHLLLSPPSSAFVLISFTSTAYPTSLQTPADSPTSPALLALLKTVHS</sequence>
<keyword evidence="3" id="KW-1185">Reference proteome</keyword>
<proteinExistence type="predicted"/>
<protein>
    <submittedName>
        <fullName evidence="1">Uncharacterized protein</fullName>
    </submittedName>
</protein>
<dbReference type="Proteomes" id="UP000325313">
    <property type="component" value="Unassembled WGS sequence"/>
</dbReference>
<name>A0A5B0M237_PUCGR</name>
<organism evidence="1 3">
    <name type="scientific">Puccinia graminis f. sp. tritici</name>
    <dbReference type="NCBI Taxonomy" id="56615"/>
    <lineage>
        <taxon>Eukaryota</taxon>
        <taxon>Fungi</taxon>
        <taxon>Dikarya</taxon>
        <taxon>Basidiomycota</taxon>
        <taxon>Pucciniomycotina</taxon>
        <taxon>Pucciniomycetes</taxon>
        <taxon>Pucciniales</taxon>
        <taxon>Pucciniaceae</taxon>
        <taxon>Puccinia</taxon>
    </lineage>
</organism>
<reference evidence="3 4" key="1">
    <citation type="submission" date="2019-05" db="EMBL/GenBank/DDBJ databases">
        <title>Emergence of the Ug99 lineage of the wheat stem rust pathogen through somatic hybridization.</title>
        <authorList>
            <person name="Li F."/>
            <person name="Upadhyaya N.M."/>
            <person name="Sperschneider J."/>
            <person name="Matny O."/>
            <person name="Nguyen-Phuc H."/>
            <person name="Mago R."/>
            <person name="Raley C."/>
            <person name="Miller M.E."/>
            <person name="Silverstein K.A.T."/>
            <person name="Henningsen E."/>
            <person name="Hirsch C.D."/>
            <person name="Visser B."/>
            <person name="Pretorius Z.A."/>
            <person name="Steffenson B.J."/>
            <person name="Schwessinger B."/>
            <person name="Dodds P.N."/>
            <person name="Figueroa M."/>
        </authorList>
    </citation>
    <scope>NUCLEOTIDE SEQUENCE [LARGE SCALE GENOMIC DNA]</scope>
    <source>
        <strain evidence="1">21-0</strain>
        <strain evidence="2 4">Ug99</strain>
    </source>
</reference>
<dbReference type="Proteomes" id="UP000324748">
    <property type="component" value="Unassembled WGS sequence"/>
</dbReference>
<evidence type="ECO:0000313" key="3">
    <source>
        <dbReference type="Proteomes" id="UP000324748"/>
    </source>
</evidence>
<gene>
    <name evidence="1" type="ORF">PGT21_025885</name>
    <name evidence="2" type="ORF">PGTUg99_013856</name>
</gene>
<dbReference type="EMBL" id="VSWC01000171">
    <property type="protein sequence ID" value="KAA1070855.1"/>
    <property type="molecule type" value="Genomic_DNA"/>
</dbReference>
<evidence type="ECO:0000313" key="2">
    <source>
        <dbReference type="EMBL" id="KAA1132609.1"/>
    </source>
</evidence>
<accession>A0A5B0M237</accession>
<dbReference type="AlphaFoldDB" id="A0A5B0M237"/>
<evidence type="ECO:0000313" key="4">
    <source>
        <dbReference type="Proteomes" id="UP000325313"/>
    </source>
</evidence>
<dbReference type="EMBL" id="VDEP01000078">
    <property type="protein sequence ID" value="KAA1132609.1"/>
    <property type="molecule type" value="Genomic_DNA"/>
</dbReference>
<evidence type="ECO:0000313" key="1">
    <source>
        <dbReference type="EMBL" id="KAA1070855.1"/>
    </source>
</evidence>